<reference evidence="3" key="1">
    <citation type="submission" date="2018-12" db="EMBL/GenBank/DDBJ databases">
        <title>Tengunoibacter tsumagoiensis gen. nov., sp. nov., Dictyobacter kobayashii sp. nov., D. alpinus sp. nov., and D. joshuensis sp. nov. and description of Dictyobacteraceae fam. nov. within the order Ktedonobacterales isolated from Tengu-no-mugimeshi.</title>
        <authorList>
            <person name="Wang C.M."/>
            <person name="Zheng Y."/>
            <person name="Sakai Y."/>
            <person name="Toyoda A."/>
            <person name="Minakuchi Y."/>
            <person name="Abe K."/>
            <person name="Yokota A."/>
            <person name="Yabe S."/>
        </authorList>
    </citation>
    <scope>NUCLEOTIDE SEQUENCE [LARGE SCALE GENOMIC DNA]</scope>
    <source>
        <strain evidence="3">Uno16</strain>
    </source>
</reference>
<name>A0A402BKN3_9CHLR</name>
<evidence type="ECO:0000259" key="1">
    <source>
        <dbReference type="Pfam" id="PF01610"/>
    </source>
</evidence>
<dbReference type="Pfam" id="PF01610">
    <property type="entry name" value="DDE_Tnp_ISL3"/>
    <property type="match status" value="1"/>
</dbReference>
<protein>
    <recommendedName>
        <fullName evidence="1">Transposase IS204/IS1001/IS1096/IS1165 DDE domain-containing protein</fullName>
    </recommendedName>
</protein>
<proteinExistence type="predicted"/>
<evidence type="ECO:0000313" key="3">
    <source>
        <dbReference type="Proteomes" id="UP000287171"/>
    </source>
</evidence>
<dbReference type="PANTHER" id="PTHR33498:SF1">
    <property type="entry name" value="TRANSPOSASE FOR INSERTION SEQUENCE ELEMENT IS1557"/>
    <property type="match status" value="1"/>
</dbReference>
<dbReference type="PANTHER" id="PTHR33498">
    <property type="entry name" value="TRANSPOSASE FOR INSERTION SEQUENCE ELEMENT IS1557"/>
    <property type="match status" value="1"/>
</dbReference>
<sequence>MEIPTQTPQTIPVLGVDDFPFRRGRTFGMVLVDLETHQICNVLPNRLVETVAAWMRSHPEITIVSRDRGSEYASAASQGAPQAVQVADRFHIAKNMTEAVQNLLARVLPEMKGYGQEKDVSELTKATVSLPIEELRPAQEASVKQTVATRRAERQDRYQHVMILSEQKMTSQEIANHLGMKAQTVRDWLHKEVAPDTRPRRKQQSDFDQHAPYVLKRWRQGEHNGRPLWREITPQGFRGSERMGYRFLETLKNTDILFSAGHSRLPYYTSNTAVWLFVRILRHSMKLRGKISMPFA</sequence>
<dbReference type="InterPro" id="IPR002560">
    <property type="entry name" value="Transposase_DDE"/>
</dbReference>
<dbReference type="InterPro" id="IPR047951">
    <property type="entry name" value="Transpos_ISL3"/>
</dbReference>
<keyword evidence="3" id="KW-1185">Reference proteome</keyword>
<dbReference type="EMBL" id="BIFT01000002">
    <property type="protein sequence ID" value="GCE31927.1"/>
    <property type="molecule type" value="Genomic_DNA"/>
</dbReference>
<dbReference type="AlphaFoldDB" id="A0A402BKN3"/>
<evidence type="ECO:0000313" key="2">
    <source>
        <dbReference type="EMBL" id="GCE31927.1"/>
    </source>
</evidence>
<feature type="domain" description="Transposase IS204/IS1001/IS1096/IS1165 DDE" evidence="1">
    <location>
        <begin position="14"/>
        <end position="225"/>
    </location>
</feature>
<organism evidence="2 3">
    <name type="scientific">Dictyobacter alpinus</name>
    <dbReference type="NCBI Taxonomy" id="2014873"/>
    <lineage>
        <taxon>Bacteria</taxon>
        <taxon>Bacillati</taxon>
        <taxon>Chloroflexota</taxon>
        <taxon>Ktedonobacteria</taxon>
        <taxon>Ktedonobacterales</taxon>
        <taxon>Dictyobacteraceae</taxon>
        <taxon>Dictyobacter</taxon>
    </lineage>
</organism>
<comment type="caution">
    <text evidence="2">The sequence shown here is derived from an EMBL/GenBank/DDBJ whole genome shotgun (WGS) entry which is preliminary data.</text>
</comment>
<dbReference type="Proteomes" id="UP000287171">
    <property type="component" value="Unassembled WGS sequence"/>
</dbReference>
<accession>A0A402BKN3</accession>
<gene>
    <name evidence="2" type="ORF">KDA_74110</name>
</gene>